<evidence type="ECO:0000313" key="4">
    <source>
        <dbReference type="Proteomes" id="UP000267464"/>
    </source>
</evidence>
<gene>
    <name evidence="3" type="ORF">DZC73_17040</name>
</gene>
<feature type="region of interest" description="Disordered" evidence="1">
    <location>
        <begin position="286"/>
        <end position="307"/>
    </location>
</feature>
<name>A0A3N7HQ47_9BURK</name>
<organism evidence="3 4">
    <name type="scientific">Piscinibacter terrae</name>
    <dbReference type="NCBI Taxonomy" id="2496871"/>
    <lineage>
        <taxon>Bacteria</taxon>
        <taxon>Pseudomonadati</taxon>
        <taxon>Pseudomonadota</taxon>
        <taxon>Betaproteobacteria</taxon>
        <taxon>Burkholderiales</taxon>
        <taxon>Sphaerotilaceae</taxon>
        <taxon>Piscinibacter</taxon>
    </lineage>
</organism>
<dbReference type="Proteomes" id="UP000267464">
    <property type="component" value="Unassembled WGS sequence"/>
</dbReference>
<keyword evidence="4" id="KW-1185">Reference proteome</keyword>
<evidence type="ECO:0000256" key="1">
    <source>
        <dbReference type="SAM" id="MobiDB-lite"/>
    </source>
</evidence>
<sequence>MLMSWDVIGSVGKAVGWVHDKADEAIDTAGHAVDGAVHAAEHGIDDARKAVVDFGDHHGGVVGKFVAHNLSDSIGLVEGAGLAVYDAGSGLATMARGLGHLTDPVEWALHPERNVARAQTAGNALTAMAKLGSPAEWVLHTQENANTAKALWNGVTAGYQDAAKSGDWSKFAGRAVVDVGSFFIGAGEANAAVKGAEGANAAVHAAEGLSATTHAAEGLNGATHAAEGLNGAAHGGEALADASHGASAASRLTVQSATTGKNTVKWTVDAEGHTIKAEANLKEVFSKAPRSSAERDAQAASGAAGKADDVGGHIIGHRFVKDQGPVNMFPQNVQFNNSAYKKLENEWADWVGKGKEVDVQVSLSGGTATRPDRVNVRYVVTDPATGDVVFTRAKPFKNEAGQTFDRVQAKDMLP</sequence>
<accession>A0A3N7HQ47</accession>
<evidence type="ECO:0000313" key="3">
    <source>
        <dbReference type="EMBL" id="RQP23823.1"/>
    </source>
</evidence>
<reference evidence="3 4" key="2">
    <citation type="submission" date="2018-12" db="EMBL/GenBank/DDBJ databases">
        <title>Rhizobacter gummiphilus sp. nov., a rubber-degrading bacterium isolated from the soil of a botanical garden in Japan.</title>
        <authorList>
            <person name="Shunsuke S.S."/>
        </authorList>
    </citation>
    <scope>NUCLEOTIDE SEQUENCE [LARGE SCALE GENOMIC DNA]</scope>
    <source>
        <strain evidence="3 4">S-16</strain>
    </source>
</reference>
<feature type="domain" description="Type VII secretion system protein EssD-like" evidence="2">
    <location>
        <begin position="261"/>
        <end position="378"/>
    </location>
</feature>
<dbReference type="AlphaFoldDB" id="A0A3N7HQ47"/>
<dbReference type="Pfam" id="PF13930">
    <property type="entry name" value="Endonuclea_NS_2"/>
    <property type="match status" value="1"/>
</dbReference>
<comment type="caution">
    <text evidence="3">The sequence shown here is derived from an EMBL/GenBank/DDBJ whole genome shotgun (WGS) entry which is preliminary data.</text>
</comment>
<reference evidence="3 4" key="1">
    <citation type="submission" date="2018-08" db="EMBL/GenBank/DDBJ databases">
        <authorList>
            <person name="Khan S.A."/>
            <person name="Jeon C.O."/>
            <person name="Chun B.H."/>
            <person name="Jeong S.E."/>
        </authorList>
    </citation>
    <scope>NUCLEOTIDE SEQUENCE [LARGE SCALE GENOMIC DNA]</scope>
    <source>
        <strain evidence="3 4">S-16</strain>
    </source>
</reference>
<protein>
    <recommendedName>
        <fullName evidence="2">Type VII secretion system protein EssD-like domain-containing protein</fullName>
    </recommendedName>
</protein>
<evidence type="ECO:0000259" key="2">
    <source>
        <dbReference type="Pfam" id="PF13930"/>
    </source>
</evidence>
<dbReference type="InterPro" id="IPR044927">
    <property type="entry name" value="Endonuclea_NS_2"/>
</dbReference>
<dbReference type="EMBL" id="QUSW01000004">
    <property type="protein sequence ID" value="RQP23823.1"/>
    <property type="molecule type" value="Genomic_DNA"/>
</dbReference>
<proteinExistence type="predicted"/>